<accession>A0ABU0XZW5</accession>
<protein>
    <submittedName>
        <fullName evidence="2">Uncharacterized protein</fullName>
    </submittedName>
</protein>
<feature type="chain" id="PRO_5045409869" evidence="1">
    <location>
        <begin position="22"/>
        <end position="261"/>
    </location>
</feature>
<reference evidence="2 3" key="1">
    <citation type="submission" date="2023-08" db="EMBL/GenBank/DDBJ databases">
        <title>Draft genome sequence of Janthinobacterium lividum.</title>
        <authorList>
            <person name="Chun B.H."/>
            <person name="Lee Y."/>
        </authorList>
    </citation>
    <scope>NUCLEOTIDE SEQUENCE [LARGE SCALE GENOMIC DNA]</scope>
    <source>
        <strain evidence="2 3">AMJK</strain>
    </source>
</reference>
<dbReference type="Proteomes" id="UP001237592">
    <property type="component" value="Unassembled WGS sequence"/>
</dbReference>
<sequence>MHLPFLPVLAILALSHIAAHADTQADTPADAAVDTSQSVHVNSIRNPELKSYRVMAAGLDAFDDHHALAPRAREVRFQLIPAPGVAADTLRDATLRIVGNETAISVPLSADGSFVLPRSAQADSDDADLVTNQKKDRFRWQASVRSDDVPPGMRRLGDLRLQCQVGIAIAKKETPFLLRTLVATKLRTTDWCSATELKMSTYSDPAIASATLLDGGRRVALQVKNGGTSFLAPLGDTRYADDTLIELVYQQDAAGVPSAVP</sequence>
<gene>
    <name evidence="2" type="ORF">RB624_21115</name>
</gene>
<dbReference type="RefSeq" id="WP_307780080.1">
    <property type="nucleotide sequence ID" value="NZ_JAVFKP010000005.1"/>
</dbReference>
<organism evidence="2 3">
    <name type="scientific">Janthinobacterium lividum</name>
    <dbReference type="NCBI Taxonomy" id="29581"/>
    <lineage>
        <taxon>Bacteria</taxon>
        <taxon>Pseudomonadati</taxon>
        <taxon>Pseudomonadota</taxon>
        <taxon>Betaproteobacteria</taxon>
        <taxon>Burkholderiales</taxon>
        <taxon>Oxalobacteraceae</taxon>
        <taxon>Janthinobacterium</taxon>
    </lineage>
</organism>
<evidence type="ECO:0000313" key="3">
    <source>
        <dbReference type="Proteomes" id="UP001237592"/>
    </source>
</evidence>
<proteinExistence type="predicted"/>
<keyword evidence="1" id="KW-0732">Signal</keyword>
<comment type="caution">
    <text evidence="2">The sequence shown here is derived from an EMBL/GenBank/DDBJ whole genome shotgun (WGS) entry which is preliminary data.</text>
</comment>
<keyword evidence="3" id="KW-1185">Reference proteome</keyword>
<dbReference type="EMBL" id="JAVFKP010000005">
    <property type="protein sequence ID" value="MDQ4628389.1"/>
    <property type="molecule type" value="Genomic_DNA"/>
</dbReference>
<evidence type="ECO:0000313" key="2">
    <source>
        <dbReference type="EMBL" id="MDQ4628389.1"/>
    </source>
</evidence>
<evidence type="ECO:0000256" key="1">
    <source>
        <dbReference type="SAM" id="SignalP"/>
    </source>
</evidence>
<name>A0ABU0XZW5_9BURK</name>
<feature type="signal peptide" evidence="1">
    <location>
        <begin position="1"/>
        <end position="21"/>
    </location>
</feature>